<evidence type="ECO:0000256" key="7">
    <source>
        <dbReference type="ARBA" id="ARBA00022840"/>
    </source>
</evidence>
<dbReference type="Gene3D" id="1.10.10.60">
    <property type="entry name" value="Homeodomain-like"/>
    <property type="match status" value="2"/>
</dbReference>
<dbReference type="OrthoDB" id="358279at2"/>
<dbReference type="SUPFAM" id="SSF55874">
    <property type="entry name" value="ATPase domain of HSP90 chaperone/DNA topoisomerase II/histidine kinase"/>
    <property type="match status" value="1"/>
</dbReference>
<dbReference type="Pfam" id="PF12833">
    <property type="entry name" value="HTH_18"/>
    <property type="match status" value="1"/>
</dbReference>
<evidence type="ECO:0000256" key="9">
    <source>
        <dbReference type="ARBA" id="ARBA00023015"/>
    </source>
</evidence>
<proteinExistence type="predicted"/>
<dbReference type="Proteomes" id="UP000323930">
    <property type="component" value="Unassembled WGS sequence"/>
</dbReference>
<dbReference type="PROSITE" id="PS01124">
    <property type="entry name" value="HTH_ARAC_FAMILY_2"/>
    <property type="match status" value="1"/>
</dbReference>
<dbReference type="CDD" id="cd00082">
    <property type="entry name" value="HisKA"/>
    <property type="match status" value="1"/>
</dbReference>
<evidence type="ECO:0000256" key="2">
    <source>
        <dbReference type="ARBA" id="ARBA00012438"/>
    </source>
</evidence>
<keyword evidence="7" id="KW-0067">ATP-binding</keyword>
<keyword evidence="3 12" id="KW-0597">Phosphoprotein</keyword>
<dbReference type="EC" id="2.7.13.3" evidence="2"/>
<dbReference type="PANTHER" id="PTHR43547">
    <property type="entry name" value="TWO-COMPONENT HISTIDINE KINASE"/>
    <property type="match status" value="1"/>
</dbReference>
<dbReference type="InterPro" id="IPR009057">
    <property type="entry name" value="Homeodomain-like_sf"/>
</dbReference>
<dbReference type="InterPro" id="IPR011110">
    <property type="entry name" value="Reg_prop"/>
</dbReference>
<dbReference type="PRINTS" id="PR00344">
    <property type="entry name" value="BCTRLSENSOR"/>
</dbReference>
<dbReference type="InterPro" id="IPR018062">
    <property type="entry name" value="HTH_AraC-typ_CS"/>
</dbReference>
<dbReference type="GO" id="GO:0005524">
    <property type="term" value="F:ATP binding"/>
    <property type="evidence" value="ECO:0007669"/>
    <property type="project" value="UniProtKB-KW"/>
</dbReference>
<comment type="caution">
    <text evidence="17">The sequence shown here is derived from an EMBL/GenBank/DDBJ whole genome shotgun (WGS) entry which is preliminary data.</text>
</comment>
<keyword evidence="5" id="KW-0547">Nucleotide-binding</keyword>
<dbReference type="InterPro" id="IPR004358">
    <property type="entry name" value="Sig_transdc_His_kin-like_C"/>
</dbReference>
<dbReference type="SUPFAM" id="SSF63829">
    <property type="entry name" value="Calcium-dependent phosphotriesterase"/>
    <property type="match status" value="3"/>
</dbReference>
<evidence type="ECO:0000256" key="11">
    <source>
        <dbReference type="ARBA" id="ARBA00023163"/>
    </source>
</evidence>
<feature type="modified residue" description="4-aspartylphosphate" evidence="12">
    <location>
        <position position="1187"/>
    </location>
</feature>
<keyword evidence="13" id="KW-0732">Signal</keyword>
<dbReference type="GO" id="GO:0003700">
    <property type="term" value="F:DNA-binding transcription factor activity"/>
    <property type="evidence" value="ECO:0007669"/>
    <property type="project" value="InterPro"/>
</dbReference>
<dbReference type="Pfam" id="PF07495">
    <property type="entry name" value="Y_Y_Y"/>
    <property type="match status" value="1"/>
</dbReference>
<dbReference type="InterPro" id="IPR015943">
    <property type="entry name" value="WD40/YVTN_repeat-like_dom_sf"/>
</dbReference>
<gene>
    <name evidence="17" type="ORF">FUA24_13790</name>
</gene>
<dbReference type="SUPFAM" id="SSF46689">
    <property type="entry name" value="Homeodomain-like"/>
    <property type="match status" value="1"/>
</dbReference>
<accession>A0A5D0HY57</accession>
<evidence type="ECO:0000256" key="6">
    <source>
        <dbReference type="ARBA" id="ARBA00022777"/>
    </source>
</evidence>
<dbReference type="Pfam" id="PF00512">
    <property type="entry name" value="HisKA"/>
    <property type="match status" value="1"/>
</dbReference>
<evidence type="ECO:0000259" key="14">
    <source>
        <dbReference type="PROSITE" id="PS01124"/>
    </source>
</evidence>
<feature type="signal peptide" evidence="13">
    <location>
        <begin position="1"/>
        <end position="20"/>
    </location>
</feature>
<dbReference type="Gene3D" id="2.60.40.10">
    <property type="entry name" value="Immunoglobulins"/>
    <property type="match status" value="1"/>
</dbReference>
<dbReference type="SMART" id="SM00448">
    <property type="entry name" value="REC"/>
    <property type="match status" value="1"/>
</dbReference>
<dbReference type="SMART" id="SM00342">
    <property type="entry name" value="HTH_ARAC"/>
    <property type="match status" value="1"/>
</dbReference>
<evidence type="ECO:0000256" key="1">
    <source>
        <dbReference type="ARBA" id="ARBA00000085"/>
    </source>
</evidence>
<dbReference type="RefSeq" id="WP_148543281.1">
    <property type="nucleotide sequence ID" value="NZ_VSDQ01000679.1"/>
</dbReference>
<dbReference type="Pfam" id="PF00072">
    <property type="entry name" value="Response_reg"/>
    <property type="match status" value="1"/>
</dbReference>
<dbReference type="EMBL" id="VSDQ01000679">
    <property type="protein sequence ID" value="TYA74392.1"/>
    <property type="molecule type" value="Genomic_DNA"/>
</dbReference>
<dbReference type="InterPro" id="IPR011006">
    <property type="entry name" value="CheY-like_superfamily"/>
</dbReference>
<keyword evidence="18" id="KW-1185">Reference proteome</keyword>
<dbReference type="PROSITE" id="PS00041">
    <property type="entry name" value="HTH_ARAC_FAMILY_1"/>
    <property type="match status" value="1"/>
</dbReference>
<dbReference type="SUPFAM" id="SSF47384">
    <property type="entry name" value="Homodimeric domain of signal transducing histidine kinase"/>
    <property type="match status" value="1"/>
</dbReference>
<sequence length="1388" mass="158776">MTKLLRYCLLFFAVSLNILAQNTTQDYNFVSIKEGIPKVGVSDIIQDHKGFIWIATNSTGIYKFNGIDYTPYKHILNDSTSLSSNRVECAFIDNRNRLWVGTENGLNLYNNELDQFKRIILDKKTPHNDNVTAITEDSSNNLYIGTNGFGVYRLNLDSLSVDRLKSSTFNANHERIKVNDISHVGGDKIYVATNFGLKEINPKKNELIHAQFYTKNKSSFDTEISKLFKDRNNNLWVGPQRNEGIYKCTLNQNQNNSIIHVKQIALTKKKILSIVQLSDDTIMIGSENEGLFHIDTNEQLIAHRIYDKKEKNSLLHNSIWELFVDKDDRIWMGYYNSGIAVSDKLFDKFKDINSAPNKENSLKIASVMGIISDNSSNIWVATDGGGIDIFNPNTQNITHINVEDRYPYSGLNSNHIISLLKDSKQNIWAGSWDNGLFYLKKGTKTFVNYNVKNISNGLSSNTIVSLAEDSDGIIWIGSFFKGLHALNPVTKEFTYYNSDTFVENGITTTDILKILVDTNDNLWLATVNGLFKIEKEGLVIKKIHPLSNRINEAFGSAINANYILTVYEDSKKNIWIGTRGSGLCKYNTKKDEFKWYNKSNGLIEENVAAIIEDDDNNIWVSGNSGLTKIDDELLEFTNYTFNDGLLSNDFNFGSVFKDANGMLYFGNFKGLDYFNPNELNTNTKVPILHLTDFKLFNEKVIPNSEESPLTKVISETDSLTLTNSQSVFTIEYTGLNFTRPEKNNYAYYLEGYEDSWNYVGQKRSATYTNLDQGDYIFKLKASNNDGIWNENPLELKIKILPPWWKTNWAITTYILLFLFSIYLLNYLTQSRIKEKEQIRNERLQRHQKDELNKKKIQFFTNISHEFRTPLTLIMNPLKDIIHDTELNLPQHIKNKHAIINKNTDRLYRLINELMDFRKLELNKIDVKARKINLIDYSKNILSYFQEEANNKNILLSVDADTPDLTLWADVKMLEKIIFNLLSNAIKVTPEGGAINIDLLSTDQLYNLPLVNKNEPVKAIEIIISDTGPGLEKDQIDKIFERFYQVEKQSKSYFGGTGIGLEVVQSFVKLHKGKVEVSSEVGMGTTFKILFPEGNNHFTEDQIILNEEAEFIKKDNLSFAPSVIIDEEPAQDTEITKQHTVLIVEDNVELRDYLKLELNNQYKVLIANNGNEGIKIAKETFPDVVITDVVMPEMDGMEFCKKIKSDISTSHIPVLMLTAKAKIDDRIEGIETGADAYMVKPFNIRLLKLRLGQLITSRQLIFNKYFSVISEIPEDINTTPLDKEFIENVLNHINENIGDPNLNVETLAFQLNLSRSQFYRKIKALTNQTASEFLRNIRLQKAKQILEMGETNISKVCYSIGFSSHSYFTKCFKNYFGILPTEVKSTETE</sequence>
<dbReference type="InterPro" id="IPR003661">
    <property type="entry name" value="HisK_dim/P_dom"/>
</dbReference>
<keyword evidence="9" id="KW-0805">Transcription regulation</keyword>
<dbReference type="InterPro" id="IPR036097">
    <property type="entry name" value="HisK_dim/P_sf"/>
</dbReference>
<dbReference type="FunFam" id="3.30.565.10:FF:000037">
    <property type="entry name" value="Hybrid sensor histidine kinase/response regulator"/>
    <property type="match status" value="1"/>
</dbReference>
<dbReference type="Gene3D" id="2.130.10.10">
    <property type="entry name" value="YVTN repeat-like/Quinoprotein amine dehydrogenase"/>
    <property type="match status" value="2"/>
</dbReference>
<dbReference type="FunFam" id="2.60.40.10:FF:000791">
    <property type="entry name" value="Two-component system sensor histidine kinase/response regulator"/>
    <property type="match status" value="1"/>
</dbReference>
<dbReference type="SMART" id="SM00388">
    <property type="entry name" value="HisKA"/>
    <property type="match status" value="1"/>
</dbReference>
<keyword evidence="4" id="KW-0808">Transferase</keyword>
<comment type="catalytic activity">
    <reaction evidence="1">
        <text>ATP + protein L-histidine = ADP + protein N-phospho-L-histidine.</text>
        <dbReference type="EC" id="2.7.13.3"/>
    </reaction>
</comment>
<feature type="chain" id="PRO_5023045729" description="histidine kinase" evidence="13">
    <location>
        <begin position="21"/>
        <end position="1388"/>
    </location>
</feature>
<evidence type="ECO:0000259" key="15">
    <source>
        <dbReference type="PROSITE" id="PS50109"/>
    </source>
</evidence>
<dbReference type="SUPFAM" id="SSF52172">
    <property type="entry name" value="CheY-like"/>
    <property type="match status" value="1"/>
</dbReference>
<evidence type="ECO:0000259" key="16">
    <source>
        <dbReference type="PROSITE" id="PS50110"/>
    </source>
</evidence>
<evidence type="ECO:0000256" key="12">
    <source>
        <dbReference type="PROSITE-ProRule" id="PRU00169"/>
    </source>
</evidence>
<dbReference type="InterPro" id="IPR001789">
    <property type="entry name" value="Sig_transdc_resp-reg_receiver"/>
</dbReference>
<dbReference type="SMART" id="SM00387">
    <property type="entry name" value="HATPase_c"/>
    <property type="match status" value="1"/>
</dbReference>
<dbReference type="GO" id="GO:0043565">
    <property type="term" value="F:sequence-specific DNA binding"/>
    <property type="evidence" value="ECO:0007669"/>
    <property type="project" value="InterPro"/>
</dbReference>
<reference evidence="17 18" key="1">
    <citation type="submission" date="2019-08" db="EMBL/GenBank/DDBJ databases">
        <title>Seonamhaeicola sediminis sp. nov., isolated from marine sediment.</title>
        <authorList>
            <person name="Cao W.R."/>
        </authorList>
    </citation>
    <scope>NUCLEOTIDE SEQUENCE [LARGE SCALE GENOMIC DNA]</scope>
    <source>
        <strain evidence="17 18">B011</strain>
    </source>
</reference>
<dbReference type="Gene3D" id="1.10.287.130">
    <property type="match status" value="1"/>
</dbReference>
<name>A0A5D0HY57_9FLAO</name>
<keyword evidence="11" id="KW-0804">Transcription</keyword>
<dbReference type="PANTHER" id="PTHR43547:SF2">
    <property type="entry name" value="HYBRID SIGNAL TRANSDUCTION HISTIDINE KINASE C"/>
    <property type="match status" value="1"/>
</dbReference>
<dbReference type="CDD" id="cd17574">
    <property type="entry name" value="REC_OmpR"/>
    <property type="match status" value="1"/>
</dbReference>
<organism evidence="17 18">
    <name type="scientific">Seonamhaeicola marinus</name>
    <dbReference type="NCBI Taxonomy" id="1912246"/>
    <lineage>
        <taxon>Bacteria</taxon>
        <taxon>Pseudomonadati</taxon>
        <taxon>Bacteroidota</taxon>
        <taxon>Flavobacteriia</taxon>
        <taxon>Flavobacteriales</taxon>
        <taxon>Flavobacteriaceae</taxon>
    </lineage>
</organism>
<dbReference type="PROSITE" id="PS50109">
    <property type="entry name" value="HIS_KIN"/>
    <property type="match status" value="1"/>
</dbReference>
<evidence type="ECO:0000256" key="10">
    <source>
        <dbReference type="ARBA" id="ARBA00023125"/>
    </source>
</evidence>
<keyword evidence="6" id="KW-0418">Kinase</keyword>
<dbReference type="InterPro" id="IPR018060">
    <property type="entry name" value="HTH_AraC"/>
</dbReference>
<evidence type="ECO:0000256" key="3">
    <source>
        <dbReference type="ARBA" id="ARBA00022553"/>
    </source>
</evidence>
<keyword evidence="8" id="KW-0902">Two-component regulatory system</keyword>
<dbReference type="InterPro" id="IPR003594">
    <property type="entry name" value="HATPase_dom"/>
</dbReference>
<evidence type="ECO:0000256" key="4">
    <source>
        <dbReference type="ARBA" id="ARBA00022679"/>
    </source>
</evidence>
<evidence type="ECO:0000256" key="5">
    <source>
        <dbReference type="ARBA" id="ARBA00022741"/>
    </source>
</evidence>
<evidence type="ECO:0000313" key="18">
    <source>
        <dbReference type="Proteomes" id="UP000323930"/>
    </source>
</evidence>
<keyword evidence="10" id="KW-0238">DNA-binding</keyword>
<evidence type="ECO:0000256" key="13">
    <source>
        <dbReference type="SAM" id="SignalP"/>
    </source>
</evidence>
<dbReference type="GO" id="GO:0000155">
    <property type="term" value="F:phosphorelay sensor kinase activity"/>
    <property type="evidence" value="ECO:0007669"/>
    <property type="project" value="InterPro"/>
</dbReference>
<dbReference type="InterPro" id="IPR005467">
    <property type="entry name" value="His_kinase_dom"/>
</dbReference>
<dbReference type="Gene3D" id="3.30.565.10">
    <property type="entry name" value="Histidine kinase-like ATPase, C-terminal domain"/>
    <property type="match status" value="1"/>
</dbReference>
<feature type="domain" description="Histidine kinase" evidence="15">
    <location>
        <begin position="861"/>
        <end position="1094"/>
    </location>
</feature>
<dbReference type="InterPro" id="IPR036890">
    <property type="entry name" value="HATPase_C_sf"/>
</dbReference>
<feature type="domain" description="Response regulatory" evidence="16">
    <location>
        <begin position="1139"/>
        <end position="1254"/>
    </location>
</feature>
<dbReference type="PROSITE" id="PS50110">
    <property type="entry name" value="RESPONSE_REGULATORY"/>
    <property type="match status" value="1"/>
</dbReference>
<dbReference type="InterPro" id="IPR011123">
    <property type="entry name" value="Y_Y_Y"/>
</dbReference>
<dbReference type="InterPro" id="IPR013783">
    <property type="entry name" value="Ig-like_fold"/>
</dbReference>
<protein>
    <recommendedName>
        <fullName evidence="2">histidine kinase</fullName>
        <ecNumber evidence="2">2.7.13.3</ecNumber>
    </recommendedName>
</protein>
<dbReference type="Pfam" id="PF07494">
    <property type="entry name" value="Reg_prop"/>
    <property type="match status" value="5"/>
</dbReference>
<evidence type="ECO:0000313" key="17">
    <source>
        <dbReference type="EMBL" id="TYA74392.1"/>
    </source>
</evidence>
<evidence type="ECO:0000256" key="8">
    <source>
        <dbReference type="ARBA" id="ARBA00023012"/>
    </source>
</evidence>
<dbReference type="Pfam" id="PF02518">
    <property type="entry name" value="HATPase_c"/>
    <property type="match status" value="1"/>
</dbReference>
<feature type="domain" description="HTH araC/xylS-type" evidence="14">
    <location>
        <begin position="1286"/>
        <end position="1385"/>
    </location>
</feature>
<dbReference type="Gene3D" id="3.40.50.2300">
    <property type="match status" value="1"/>
</dbReference>